<evidence type="ECO:0000313" key="1">
    <source>
        <dbReference type="EMBL" id="MBA2225179.1"/>
    </source>
</evidence>
<protein>
    <submittedName>
        <fullName evidence="1">TIGR03067 domain-containing protein</fullName>
    </submittedName>
</protein>
<accession>A0A7V8VBV7</accession>
<dbReference type="RefSeq" id="WP_194536564.1">
    <property type="nucleotide sequence ID" value="NZ_JACEFB010000001.1"/>
</dbReference>
<dbReference type="EMBL" id="JACEFB010000001">
    <property type="protein sequence ID" value="MBA2225179.1"/>
    <property type="molecule type" value="Genomic_DNA"/>
</dbReference>
<sequence length="152" mass="16414">MALYIPLMRMGAGVLLVAGLLHMAAVFSAPALLAQGGVLRWEGNYRLLEGKIQGKPLDEAARKAEYHIDAKSITIKGKGAAFVIQYQLDTSMEPIGIDMIIVQGPEGTKGSKAVGIVAFDGKQVKLAYAMSDKRPVDFSGKEGMYFLLEKLK</sequence>
<keyword evidence="2" id="KW-1185">Reference proteome</keyword>
<evidence type="ECO:0000313" key="2">
    <source>
        <dbReference type="Proteomes" id="UP000542342"/>
    </source>
</evidence>
<reference evidence="1 2" key="1">
    <citation type="submission" date="2020-07" db="EMBL/GenBank/DDBJ databases">
        <title>Thermogemmata thermophila gen. nov., sp. nov., a novel moderate thermophilic planctomycete from a Kamchatka hot spring.</title>
        <authorList>
            <person name="Elcheninov A.G."/>
            <person name="Podosokorskaya O.A."/>
            <person name="Kovaleva O.L."/>
            <person name="Novikov A."/>
            <person name="Bonch-Osmolovskaya E.A."/>
            <person name="Toshchakov S.V."/>
            <person name="Kublanov I.V."/>
        </authorList>
    </citation>
    <scope>NUCLEOTIDE SEQUENCE [LARGE SCALE GENOMIC DNA]</scope>
    <source>
        <strain evidence="1 2">2918</strain>
    </source>
</reference>
<dbReference type="InterPro" id="IPR017504">
    <property type="entry name" value="CHP03067_Planctomycetes"/>
</dbReference>
<dbReference type="Proteomes" id="UP000542342">
    <property type="component" value="Unassembled WGS sequence"/>
</dbReference>
<comment type="caution">
    <text evidence="1">The sequence shown here is derived from an EMBL/GenBank/DDBJ whole genome shotgun (WGS) entry which is preliminary data.</text>
</comment>
<dbReference type="AlphaFoldDB" id="A0A7V8VBV7"/>
<dbReference type="NCBIfam" id="TIGR03067">
    <property type="entry name" value="Planc_TIGR03067"/>
    <property type="match status" value="1"/>
</dbReference>
<proteinExistence type="predicted"/>
<gene>
    <name evidence="1" type="ORF">H0921_03275</name>
</gene>
<name>A0A7V8VBV7_9BACT</name>
<organism evidence="1 2">
    <name type="scientific">Thermogemmata fonticola</name>
    <dbReference type="NCBI Taxonomy" id="2755323"/>
    <lineage>
        <taxon>Bacteria</taxon>
        <taxon>Pseudomonadati</taxon>
        <taxon>Planctomycetota</taxon>
        <taxon>Planctomycetia</taxon>
        <taxon>Gemmatales</taxon>
        <taxon>Gemmataceae</taxon>
        <taxon>Thermogemmata</taxon>
    </lineage>
</organism>